<feature type="region of interest" description="Disordered" evidence="1">
    <location>
        <begin position="29"/>
        <end position="57"/>
    </location>
</feature>
<gene>
    <name evidence="2" type="ordered locus">PSMK_27410</name>
</gene>
<proteinExistence type="predicted"/>
<dbReference type="EMBL" id="AP012338">
    <property type="protein sequence ID" value="BAM04900.1"/>
    <property type="molecule type" value="Genomic_DNA"/>
</dbReference>
<accession>I0II12</accession>
<sequence length="57" mass="5812">MGRVGLEFGVPAGHGRNLAGRCWLQGGGAAARRAREEPAGGARPALPLRASEVGAFQ</sequence>
<protein>
    <submittedName>
        <fullName evidence="2">Uncharacterized protein</fullName>
    </submittedName>
</protein>
<dbReference type="AlphaFoldDB" id="I0II12"/>
<evidence type="ECO:0000256" key="1">
    <source>
        <dbReference type="SAM" id="MobiDB-lite"/>
    </source>
</evidence>
<dbReference type="KEGG" id="phm:PSMK_27410"/>
<dbReference type="Proteomes" id="UP000007881">
    <property type="component" value="Chromosome"/>
</dbReference>
<organism evidence="2 3">
    <name type="scientific">Phycisphaera mikurensis (strain NBRC 102666 / KCTC 22515 / FYK2301M01)</name>
    <dbReference type="NCBI Taxonomy" id="1142394"/>
    <lineage>
        <taxon>Bacteria</taxon>
        <taxon>Pseudomonadati</taxon>
        <taxon>Planctomycetota</taxon>
        <taxon>Phycisphaerae</taxon>
        <taxon>Phycisphaerales</taxon>
        <taxon>Phycisphaeraceae</taxon>
        <taxon>Phycisphaera</taxon>
    </lineage>
</organism>
<dbReference type="HOGENOM" id="CLU_2992747_0_0_0"/>
<reference evidence="2 3" key="1">
    <citation type="submission" date="2012-02" db="EMBL/GenBank/DDBJ databases">
        <title>Complete genome sequence of Phycisphaera mikurensis NBRC 102666.</title>
        <authorList>
            <person name="Ankai A."/>
            <person name="Hosoyama A."/>
            <person name="Terui Y."/>
            <person name="Sekine M."/>
            <person name="Fukai R."/>
            <person name="Kato Y."/>
            <person name="Nakamura S."/>
            <person name="Yamada-Narita S."/>
            <person name="Kawakoshi A."/>
            <person name="Fukunaga Y."/>
            <person name="Yamazaki S."/>
            <person name="Fujita N."/>
        </authorList>
    </citation>
    <scope>NUCLEOTIDE SEQUENCE [LARGE SCALE GENOMIC DNA]</scope>
    <source>
        <strain evidence="3">NBRC 102666 / KCTC 22515 / FYK2301M01</strain>
    </source>
</reference>
<evidence type="ECO:0000313" key="2">
    <source>
        <dbReference type="EMBL" id="BAM04900.1"/>
    </source>
</evidence>
<name>I0II12_PHYMF</name>
<keyword evidence="3" id="KW-1185">Reference proteome</keyword>
<evidence type="ECO:0000313" key="3">
    <source>
        <dbReference type="Proteomes" id="UP000007881"/>
    </source>
</evidence>